<accession>W2PK38</accession>
<dbReference type="Pfam" id="PF14214">
    <property type="entry name" value="Helitron_like_N"/>
    <property type="match status" value="1"/>
</dbReference>
<evidence type="ECO:0000313" key="3">
    <source>
        <dbReference type="Proteomes" id="UP000018817"/>
    </source>
</evidence>
<dbReference type="AlphaFoldDB" id="W2PK38"/>
<protein>
    <recommendedName>
        <fullName evidence="1">Helitron helicase-like domain-containing protein</fullName>
    </recommendedName>
</protein>
<dbReference type="InterPro" id="IPR025476">
    <property type="entry name" value="Helitron_helicase-like"/>
</dbReference>
<evidence type="ECO:0000313" key="2">
    <source>
        <dbReference type="EMBL" id="ETN00619.1"/>
    </source>
</evidence>
<dbReference type="GeneID" id="20192840"/>
<dbReference type="RefSeq" id="XP_008914118.1">
    <property type="nucleotide sequence ID" value="XM_008915870.1"/>
</dbReference>
<sequence>MDLVRRQVVEDLLAFYCEHNALYEDVVVNCSGLAAETVAENLISEETSVNVDVNDVDGDSDRVGSATEIGETVGETDVVEHSVVFIAEDREVTTQDTATLVQVVELPTQHTAQPQFLVRHSSRFAGKKNLLFARMFPHLFPYDELFTLVSFDHLTLQRMYLHVALKCQRDPTRFERYSAISEGSLLEALQNKKLHRQGRATVTHDDSSTDSDFLKTVELSTGVIWGSDAEQEQCRRRAFAYQARYVQPALFVTLTPNVGDSFVMAHYAGISSVDTLFDANLAQLPRRSALQNASLRNDVASARLFMHNMNAFIEHVLGIPPTKMKTKAFDGLFRDVKAYFGVVETQGGGTLHAHFLVWLTDAPPSTDAFNSIVSTSLPLDVAVNCQFCGHSLEGLLALSIPREAYENPNAGRSNAQGEPLFVRCPQCATKMSSQHVLRRIILQQRPPTWPPPLRTYSSEELKTAVQMEISCRGSVGAAKAAAFRRDMILATRDSVDDTYGEHLRTLNAVPYRSEQRGDNAFSDDKVAQSIMMLPPSVDDERWTPNATAFAVSMLVFMLNIHWWSHVGSCF</sequence>
<organism evidence="2 3">
    <name type="scientific">Phytophthora nicotianae (strain INRA-310)</name>
    <name type="common">Phytophthora parasitica</name>
    <dbReference type="NCBI Taxonomy" id="761204"/>
    <lineage>
        <taxon>Eukaryota</taxon>
        <taxon>Sar</taxon>
        <taxon>Stramenopiles</taxon>
        <taxon>Oomycota</taxon>
        <taxon>Peronosporomycetes</taxon>
        <taxon>Peronosporales</taxon>
        <taxon>Peronosporaceae</taxon>
        <taxon>Phytophthora</taxon>
    </lineage>
</organism>
<reference evidence="3" key="1">
    <citation type="submission" date="2011-12" db="EMBL/GenBank/DDBJ databases">
        <authorList>
            <consortium name="The Broad Institute Genome Sequencing Platform"/>
            <person name="Russ C."/>
            <person name="Tyler B."/>
            <person name="Panabieres F."/>
            <person name="Shan W."/>
            <person name="Tripathy S."/>
            <person name="Grunwald N."/>
            <person name="Machado M."/>
            <person name="Young S.K."/>
            <person name="Zeng Q."/>
            <person name="Gargeya S."/>
            <person name="Fitzgerald M."/>
            <person name="Haas B."/>
            <person name="Abouelleil A."/>
            <person name="Alvarado L."/>
            <person name="Arachchi H.M."/>
            <person name="Berlin A."/>
            <person name="Chapman S.B."/>
            <person name="Gearin G."/>
            <person name="Goldberg J."/>
            <person name="Griggs A."/>
            <person name="Gujja S."/>
            <person name="Hansen M."/>
            <person name="Heiman D."/>
            <person name="Howarth C."/>
            <person name="Larimer J."/>
            <person name="Lui A."/>
            <person name="MacDonald P.J.P."/>
            <person name="McCowen C."/>
            <person name="Montmayeur A."/>
            <person name="Murphy C."/>
            <person name="Neiman D."/>
            <person name="Pearson M."/>
            <person name="Priest M."/>
            <person name="Roberts A."/>
            <person name="Saif S."/>
            <person name="Shea T."/>
            <person name="Sisk P."/>
            <person name="Stolte C."/>
            <person name="Sykes S."/>
            <person name="Wortman J."/>
            <person name="Nusbaum C."/>
            <person name="Birren B."/>
        </authorList>
    </citation>
    <scope>NUCLEOTIDE SEQUENCE [LARGE SCALE GENOMIC DNA]</scope>
    <source>
        <strain evidence="3">INRA-310</strain>
    </source>
</reference>
<evidence type="ECO:0000259" key="1">
    <source>
        <dbReference type="Pfam" id="PF14214"/>
    </source>
</evidence>
<gene>
    <name evidence="2" type="ORF">PPTG_24241</name>
</gene>
<dbReference type="EMBL" id="KI669636">
    <property type="protein sequence ID" value="ETN00619.1"/>
    <property type="molecule type" value="Genomic_DNA"/>
</dbReference>
<feature type="domain" description="Helitron helicase-like" evidence="1">
    <location>
        <begin position="168"/>
        <end position="357"/>
    </location>
</feature>
<reference evidence="2 3" key="2">
    <citation type="submission" date="2013-11" db="EMBL/GenBank/DDBJ databases">
        <title>The Genome Sequence of Phytophthora parasitica INRA-310.</title>
        <authorList>
            <consortium name="The Broad Institute Genomics Platform"/>
            <person name="Russ C."/>
            <person name="Tyler B."/>
            <person name="Panabieres F."/>
            <person name="Shan W."/>
            <person name="Tripathy S."/>
            <person name="Grunwald N."/>
            <person name="Machado M."/>
            <person name="Johnson C.S."/>
            <person name="Arredondo F."/>
            <person name="Hong C."/>
            <person name="Coffey M."/>
            <person name="Young S.K."/>
            <person name="Zeng Q."/>
            <person name="Gargeya S."/>
            <person name="Fitzgerald M."/>
            <person name="Abouelleil A."/>
            <person name="Alvarado L."/>
            <person name="Chapman S.B."/>
            <person name="Gainer-Dewar J."/>
            <person name="Goldberg J."/>
            <person name="Griggs A."/>
            <person name="Gujja S."/>
            <person name="Hansen M."/>
            <person name="Howarth C."/>
            <person name="Imamovic A."/>
            <person name="Ireland A."/>
            <person name="Larimer J."/>
            <person name="McCowan C."/>
            <person name="Murphy C."/>
            <person name="Pearson M."/>
            <person name="Poon T.W."/>
            <person name="Priest M."/>
            <person name="Roberts A."/>
            <person name="Saif S."/>
            <person name="Shea T."/>
            <person name="Sykes S."/>
            <person name="Wortman J."/>
            <person name="Nusbaum C."/>
            <person name="Birren B."/>
        </authorList>
    </citation>
    <scope>NUCLEOTIDE SEQUENCE [LARGE SCALE GENOMIC DNA]</scope>
    <source>
        <strain evidence="2 3">INRA-310</strain>
    </source>
</reference>
<dbReference type="VEuPathDB" id="FungiDB:PPTG_24241"/>
<dbReference type="STRING" id="761204.W2PK38"/>
<dbReference type="Proteomes" id="UP000018817">
    <property type="component" value="Unassembled WGS sequence"/>
</dbReference>
<dbReference type="OMA" id="DTITHEQ"/>
<name>W2PK38_PHYN3</name>
<proteinExistence type="predicted"/>